<comment type="caution">
    <text evidence="2">The sequence shown here is derived from an EMBL/GenBank/DDBJ whole genome shotgun (WGS) entry which is preliminary data.</text>
</comment>
<evidence type="ECO:0000313" key="2">
    <source>
        <dbReference type="EMBL" id="PSL01525.1"/>
    </source>
</evidence>
<accession>A0A2P8DWC8</accession>
<dbReference type="Proteomes" id="UP000243528">
    <property type="component" value="Unassembled WGS sequence"/>
</dbReference>
<dbReference type="AlphaFoldDB" id="A0A2P8DWC8"/>
<feature type="compositionally biased region" description="Basic and acidic residues" evidence="1">
    <location>
        <begin position="1"/>
        <end position="17"/>
    </location>
</feature>
<feature type="compositionally biased region" description="Basic and acidic residues" evidence="1">
    <location>
        <begin position="322"/>
        <end position="332"/>
    </location>
</feature>
<feature type="compositionally biased region" description="Gly residues" evidence="1">
    <location>
        <begin position="353"/>
        <end position="371"/>
    </location>
</feature>
<proteinExistence type="predicted"/>
<feature type="compositionally biased region" description="Polar residues" evidence="1">
    <location>
        <begin position="335"/>
        <end position="348"/>
    </location>
</feature>
<gene>
    <name evidence="2" type="ORF">CLV30_11313</name>
</gene>
<feature type="compositionally biased region" description="Polar residues" evidence="1">
    <location>
        <begin position="377"/>
        <end position="387"/>
    </location>
</feature>
<reference evidence="2 3" key="1">
    <citation type="submission" date="2018-03" db="EMBL/GenBank/DDBJ databases">
        <title>Genomic Encyclopedia of Archaeal and Bacterial Type Strains, Phase II (KMG-II): from individual species to whole genera.</title>
        <authorList>
            <person name="Goeker M."/>
        </authorList>
    </citation>
    <scope>NUCLEOTIDE SEQUENCE [LARGE SCALE GENOMIC DNA]</scope>
    <source>
        <strain evidence="2 3">DSM 45211</strain>
    </source>
</reference>
<name>A0A2P8DWC8_9ACTN</name>
<evidence type="ECO:0000313" key="3">
    <source>
        <dbReference type="Proteomes" id="UP000243528"/>
    </source>
</evidence>
<organism evidence="2 3">
    <name type="scientific">Haloactinopolyspora alba</name>
    <dbReference type="NCBI Taxonomy" id="648780"/>
    <lineage>
        <taxon>Bacteria</taxon>
        <taxon>Bacillati</taxon>
        <taxon>Actinomycetota</taxon>
        <taxon>Actinomycetes</taxon>
        <taxon>Jiangellales</taxon>
        <taxon>Jiangellaceae</taxon>
        <taxon>Haloactinopolyspora</taxon>
    </lineage>
</organism>
<feature type="region of interest" description="Disordered" evidence="1">
    <location>
        <begin position="129"/>
        <end position="387"/>
    </location>
</feature>
<dbReference type="RefSeq" id="WP_129711084.1">
    <property type="nucleotide sequence ID" value="NZ_PYGE01000013.1"/>
</dbReference>
<dbReference type="EMBL" id="PYGE01000013">
    <property type="protein sequence ID" value="PSL01525.1"/>
    <property type="molecule type" value="Genomic_DNA"/>
</dbReference>
<evidence type="ECO:0000256" key="1">
    <source>
        <dbReference type="SAM" id="MobiDB-lite"/>
    </source>
</evidence>
<feature type="region of interest" description="Disordered" evidence="1">
    <location>
        <begin position="1"/>
        <end position="20"/>
    </location>
</feature>
<sequence length="387" mass="40321">MSSSDDVHEMRRHRLDDDTAVETLLSGEAVPPGLEPLSGAVREIRSEGTGCPDPTPELAERMATGDFAGIQPAGSGADQGRRRWWPRVSAWRPRTRVVTGVVAAFTGFTGVAAAGALPDGAQRSVESFIESVSPITFRDRSGEVADVEETETPSPADASPLSGHGSEPDHETSDDTTDTPARNPGTFPPGVGRPDTPDRPETPPREPDTPDRPETPPREPDTPNRPETPPREPDTPNRPETPPEEPDTPNRPETPPEEPDTPNRPDTPPGQPEDPGSNAEERQPDGSPGEGNEGNPDRNQPDQGNPDSGNRDSAPEGAPESKPGDSTERGEPGDTSDNGNSDGSASQRDGSGHGDGGSGAGNGGSGDGGSGDDTSERPGTSANARGR</sequence>
<keyword evidence="3" id="KW-1185">Reference proteome</keyword>
<dbReference type="OrthoDB" id="5197203at2"/>
<protein>
    <submittedName>
        <fullName evidence="2">Uncharacterized protein</fullName>
    </submittedName>
</protein>
<feature type="compositionally biased region" description="Basic and acidic residues" evidence="1">
    <location>
        <begin position="195"/>
        <end position="237"/>
    </location>
</feature>